<feature type="compositionally biased region" description="Polar residues" evidence="1">
    <location>
        <begin position="227"/>
        <end position="248"/>
    </location>
</feature>
<dbReference type="Pfam" id="PF12855">
    <property type="entry name" value="Ecl1"/>
    <property type="match status" value="1"/>
</dbReference>
<evidence type="ECO:0008006" key="4">
    <source>
        <dbReference type="Google" id="ProtNLM"/>
    </source>
</evidence>
<proteinExistence type="predicted"/>
<sequence>MAYPARPSISRTHTAPVLALSPKTSSEKNTEKTTEKKTHHVRRKSGKESSAVAEKRTSRPTNMHRKTTQITSKAARSKEREAQYVKDNEESFPQFCMTCEKQFTPANNTFLYCSEQCRLHDQAPTYTSRSNSYATAPNSPPLTPFMSSATLYSPEEPRDIVPRLSPTQSRPRSYFNSSTCSIDYSDSYQAPSTSLPTSRFYTSQADTHSTSALDSLRELATALPRTHPTQEPESPPTTALSRTSSQVWNYMPFTSKTTTPTPLPTPGNSYSNSSISQSARRSREDLYSFGNGQTFTNTGGMGMDRPLPPRSGPGGYVHRPRSIDLVTPYTPGI</sequence>
<accession>A0A5N6JU03</accession>
<evidence type="ECO:0000313" key="2">
    <source>
        <dbReference type="EMBL" id="KAB8291706.1"/>
    </source>
</evidence>
<dbReference type="OrthoDB" id="3599883at2759"/>
<feature type="region of interest" description="Disordered" evidence="1">
    <location>
        <begin position="224"/>
        <end position="322"/>
    </location>
</feature>
<feature type="compositionally biased region" description="Low complexity" evidence="1">
    <location>
        <begin position="289"/>
        <end position="298"/>
    </location>
</feature>
<keyword evidence="3" id="KW-1185">Reference proteome</keyword>
<feature type="compositionally biased region" description="Basic and acidic residues" evidence="1">
    <location>
        <begin position="76"/>
        <end position="86"/>
    </location>
</feature>
<dbReference type="EMBL" id="VIGI01000014">
    <property type="protein sequence ID" value="KAB8291706.1"/>
    <property type="molecule type" value="Genomic_DNA"/>
</dbReference>
<feature type="region of interest" description="Disordered" evidence="1">
    <location>
        <begin position="1"/>
        <end position="86"/>
    </location>
</feature>
<comment type="caution">
    <text evidence="2">The sequence shown here is derived from an EMBL/GenBank/DDBJ whole genome shotgun (WGS) entry which is preliminary data.</text>
</comment>
<dbReference type="Proteomes" id="UP000326757">
    <property type="component" value="Unassembled WGS sequence"/>
</dbReference>
<evidence type="ECO:0000256" key="1">
    <source>
        <dbReference type="SAM" id="MobiDB-lite"/>
    </source>
</evidence>
<reference evidence="2 3" key="1">
    <citation type="submission" date="2019-06" db="EMBL/GenBank/DDBJ databases">
        <title>Genome Sequence of the Brown Rot Fungal Pathogen Monilinia laxa.</title>
        <authorList>
            <person name="De Miccolis Angelini R.M."/>
            <person name="Landi L."/>
            <person name="Abate D."/>
            <person name="Pollastro S."/>
            <person name="Romanazzi G."/>
            <person name="Faretra F."/>
        </authorList>
    </citation>
    <scope>NUCLEOTIDE SEQUENCE [LARGE SCALE GENOMIC DNA]</scope>
    <source>
        <strain evidence="2 3">Mlax316</strain>
    </source>
</reference>
<gene>
    <name evidence="2" type="ORF">EYC80_006504</name>
</gene>
<dbReference type="InterPro" id="IPR024368">
    <property type="entry name" value="Ecl1/2/3"/>
</dbReference>
<evidence type="ECO:0000313" key="3">
    <source>
        <dbReference type="Proteomes" id="UP000326757"/>
    </source>
</evidence>
<feature type="compositionally biased region" description="Low complexity" evidence="1">
    <location>
        <begin position="269"/>
        <end position="279"/>
    </location>
</feature>
<organism evidence="2 3">
    <name type="scientific">Monilinia laxa</name>
    <name type="common">Brown rot fungus</name>
    <name type="synonym">Sclerotinia laxa</name>
    <dbReference type="NCBI Taxonomy" id="61186"/>
    <lineage>
        <taxon>Eukaryota</taxon>
        <taxon>Fungi</taxon>
        <taxon>Dikarya</taxon>
        <taxon>Ascomycota</taxon>
        <taxon>Pezizomycotina</taxon>
        <taxon>Leotiomycetes</taxon>
        <taxon>Helotiales</taxon>
        <taxon>Sclerotiniaceae</taxon>
        <taxon>Monilinia</taxon>
    </lineage>
</organism>
<feature type="compositionally biased region" description="Basic and acidic residues" evidence="1">
    <location>
        <begin position="25"/>
        <end position="36"/>
    </location>
</feature>
<dbReference type="AlphaFoldDB" id="A0A5N6JU03"/>
<protein>
    <recommendedName>
        <fullName evidence="4">Life-span regulatory factor domain-containing protein</fullName>
    </recommendedName>
</protein>
<name>A0A5N6JU03_MONLA</name>